<dbReference type="Pfam" id="PF02368">
    <property type="entry name" value="Big_2"/>
    <property type="match status" value="1"/>
</dbReference>
<dbReference type="Proteomes" id="UP000224269">
    <property type="component" value="Segment"/>
</dbReference>
<reference evidence="3" key="1">
    <citation type="submission" date="2016-12" db="EMBL/GenBank/DDBJ databases">
        <authorList>
            <person name="Lee J.-H."/>
            <person name="Kim Y.-T."/>
            <person name="Kim J.-H."/>
            <person name="Ryu S.-R."/>
        </authorList>
    </citation>
    <scope>NUCLEOTIDE SEQUENCE [LARGE SCALE GENOMIC DNA]</scope>
</reference>
<dbReference type="InterPro" id="IPR008964">
    <property type="entry name" value="Invasin/intimin_cell_adhesion"/>
</dbReference>
<dbReference type="SMART" id="SM00635">
    <property type="entry name" value="BID_2"/>
    <property type="match status" value="1"/>
</dbReference>
<evidence type="ECO:0000259" key="1">
    <source>
        <dbReference type="SMART" id="SM00635"/>
    </source>
</evidence>
<accession>A0A288TYH2</accession>
<dbReference type="EMBL" id="KY549443">
    <property type="protein sequence ID" value="APZ81991.1"/>
    <property type="molecule type" value="Genomic_DNA"/>
</dbReference>
<organism evidence="2 3">
    <name type="scientific">Enterococcus phage EFP01</name>
    <dbReference type="NCBI Taxonomy" id="1926594"/>
    <lineage>
        <taxon>Viruses</taxon>
        <taxon>Duplodnaviria</taxon>
        <taxon>Heunggongvirae</taxon>
        <taxon>Uroviricota</taxon>
        <taxon>Caudoviricetes</taxon>
        <taxon>Herelleviridae</taxon>
        <taxon>Brockvirinae</taxon>
        <taxon>Schiekvirus</taxon>
        <taxon>Schiekvirus EFP01</taxon>
    </lineage>
</organism>
<keyword evidence="3" id="KW-1185">Reference proteome</keyword>
<sequence length="1234" mass="137933">MSNFFRNIHPLLRRNKRPEKYDDTNFAVLNALNYELTQAEQETIASKIQSSLESATDTYLDTWGDWFGVYRKDGWDDEYYRARIIRELLLKRGTIPAIIDALVDFLNDNDAVVQIYEPWRNIFYTNKSKLNGDDHLMGYYYRFAIIDISIDRPFPPEIVEIIKAFKPAGVLFYLRLDTSLAKNKTTVESPYVYLDVTNKTELEFLNGLYYDLRGNINLSDQRTQVVGNNIFHTNNSKLNGEDVLAGAFNHGRGYIHLASTTLLDYTPKATDSMSNLKTTLGEAGSDMYNQTKEKDGRTASIQVPATKNVHTLYSNSTDFGNYDYSGNPNLAPNLDFSKFSGNGITMTEPLACFKDHGTYLELDSSEPSVTNTSRNIYVPNCPPWIPGNTYVMTVPMMVSDDFDDFRTAFVCKLKDGTALKTLNPPREGIGTWQNVTGVFTVPKDLNVDTTYLQIWQPKEGKGKLYIGYNIKIERVSSVNQPATPYQPNLLNAPYYLGKTALNDNLIESKSYSNSNYLIGAFPIKKSIKNGEKVTFTLKGTKPNTKQFGLYIQTANGASTEFQGHLVAVEGLPNTWSWTGNLKIMQTTTDTAKVVIYQLPPAGQVPNGSATIEWAKLEKGDTRTPNIDSYDYVGSLIEDTETPTLDPTKYTWTVNGDVTNKKAYMVFDIKTFIEENYATEFEKLVADLGEDQALNTVFENFNISTALKALVSPSSPINFSVELYDFSTSAWHKLNTDSLDLRMRTFNLVANRITDYLNDYKLLFVRYVFDNETDKDVTVELDMLNVLFKYRLGDGYSLGLQSTVECLSEIPLKGITLSSDSVEVATGETAKVTPTLVPASATNTTLEWEITDTKIATVDTSGNITGVAIGETTLTVYGEDRTISATCSVSVKARHTLYSNSTDFGEYDYSGNPNVAVTDADTFKSGAGGTLTYNNGEYTVLMDGTARLSKYNTDGKNSVYLEDKATYTISCEMYVGSDYTGNVAHIFANYAYLDGGYILLQTTRLPANAPRDTWIIVKGTSTMNYQGRVPKVLYFTWQTDVTDVNPTGTLKMRNMKIERGEINTPYQPNLLNAPYYLGKTALNENLIESKSYSNSNYLIGAFPIKKSIKNGEKVTFTLKGTKPNMKQFGFYIQTANGTSTEFQGHLVAVEGLPNTWSWTGNLKIMQTTTDTAKVVIYQLPPTEQVADGSATIEWAKLEKGDTRTPNIDSYTYHGTILTTSEEPPKDPNVYTWSSI</sequence>
<dbReference type="Gene3D" id="2.60.40.1080">
    <property type="match status" value="1"/>
</dbReference>
<dbReference type="SUPFAM" id="SSF49373">
    <property type="entry name" value="Invasin/intimin cell-adhesion fragments"/>
    <property type="match status" value="1"/>
</dbReference>
<name>A0A288TYH2_9CAUD</name>
<evidence type="ECO:0000313" key="3">
    <source>
        <dbReference type="Proteomes" id="UP000224269"/>
    </source>
</evidence>
<gene>
    <name evidence="2" type="ORF">EFP01_064</name>
</gene>
<dbReference type="InterPro" id="IPR003343">
    <property type="entry name" value="Big_2"/>
</dbReference>
<protein>
    <recommendedName>
        <fullName evidence="1">BIG2 domain-containing protein</fullName>
    </recommendedName>
</protein>
<evidence type="ECO:0000313" key="2">
    <source>
        <dbReference type="EMBL" id="APZ81991.1"/>
    </source>
</evidence>
<proteinExistence type="predicted"/>
<feature type="domain" description="BIG2" evidence="1">
    <location>
        <begin position="810"/>
        <end position="887"/>
    </location>
</feature>